<dbReference type="PANTHER" id="PTHR31552">
    <property type="entry name" value="SERPENTINE RECEPTOR CLASS GAMMA"/>
    <property type="match status" value="1"/>
</dbReference>
<keyword evidence="8" id="KW-1185">Reference proteome</keyword>
<feature type="transmembrane region" description="Helical" evidence="6">
    <location>
        <begin position="315"/>
        <end position="338"/>
    </location>
</feature>
<evidence type="ECO:0000313" key="8">
    <source>
        <dbReference type="Proteomes" id="UP001175271"/>
    </source>
</evidence>
<dbReference type="Proteomes" id="UP001175271">
    <property type="component" value="Unassembled WGS sequence"/>
</dbReference>
<dbReference type="Gene3D" id="1.20.1070.10">
    <property type="entry name" value="Rhodopsin 7-helix transmembrane proteins"/>
    <property type="match status" value="1"/>
</dbReference>
<feature type="transmembrane region" description="Helical" evidence="6">
    <location>
        <begin position="522"/>
        <end position="547"/>
    </location>
</feature>
<feature type="transmembrane region" description="Helical" evidence="6">
    <location>
        <begin position="32"/>
        <end position="54"/>
    </location>
</feature>
<feature type="transmembrane region" description="Helical" evidence="6">
    <location>
        <begin position="397"/>
        <end position="419"/>
    </location>
</feature>
<comment type="similarity">
    <text evidence="2 6">Belongs to the nematode receptor-like protein srg family.</text>
</comment>
<evidence type="ECO:0000256" key="3">
    <source>
        <dbReference type="ARBA" id="ARBA00022692"/>
    </source>
</evidence>
<dbReference type="GO" id="GO:0016020">
    <property type="term" value="C:membrane"/>
    <property type="evidence" value="ECO:0007669"/>
    <property type="project" value="UniProtKB-SubCell"/>
</dbReference>
<comment type="caution">
    <text evidence="6">Lacks conserved residue(s) required for the propagation of feature annotation.</text>
</comment>
<keyword evidence="5 6" id="KW-0472">Membrane</keyword>
<evidence type="ECO:0000256" key="4">
    <source>
        <dbReference type="ARBA" id="ARBA00022989"/>
    </source>
</evidence>
<evidence type="ECO:0000313" key="7">
    <source>
        <dbReference type="EMBL" id="KAK0419363.1"/>
    </source>
</evidence>
<comment type="subcellular location">
    <subcellularLocation>
        <location evidence="1">Membrane</location>
        <topology evidence="1">Multi-pass membrane protein</topology>
    </subcellularLocation>
</comment>
<gene>
    <name evidence="7" type="ORF">QR680_014106</name>
</gene>
<evidence type="ECO:0000256" key="2">
    <source>
        <dbReference type="ARBA" id="ARBA00005692"/>
    </source>
</evidence>
<feature type="transmembrane region" description="Helical" evidence="6">
    <location>
        <begin position="188"/>
        <end position="213"/>
    </location>
</feature>
<name>A0AA39I7Q3_9BILA</name>
<dbReference type="InterPro" id="IPR000609">
    <property type="entry name" value="7TM_GPCR_serpentine_rcpt_Srg"/>
</dbReference>
<dbReference type="SUPFAM" id="SSF81321">
    <property type="entry name" value="Family A G protein-coupled receptor-like"/>
    <property type="match status" value="1"/>
</dbReference>
<protein>
    <recommendedName>
        <fullName evidence="6">Serpentine receptor class gamma</fullName>
    </recommendedName>
</protein>
<feature type="transmembrane region" description="Helical" evidence="6">
    <location>
        <begin position="157"/>
        <end position="176"/>
    </location>
</feature>
<organism evidence="7 8">
    <name type="scientific">Steinernema hermaphroditum</name>
    <dbReference type="NCBI Taxonomy" id="289476"/>
    <lineage>
        <taxon>Eukaryota</taxon>
        <taxon>Metazoa</taxon>
        <taxon>Ecdysozoa</taxon>
        <taxon>Nematoda</taxon>
        <taxon>Chromadorea</taxon>
        <taxon>Rhabditida</taxon>
        <taxon>Tylenchina</taxon>
        <taxon>Panagrolaimomorpha</taxon>
        <taxon>Strongyloidoidea</taxon>
        <taxon>Steinernematidae</taxon>
        <taxon>Steinernema</taxon>
    </lineage>
</organism>
<dbReference type="GO" id="GO:0007606">
    <property type="term" value="P:sensory perception of chemical stimulus"/>
    <property type="evidence" value="ECO:0007669"/>
    <property type="project" value="UniProtKB-UniRule"/>
</dbReference>
<evidence type="ECO:0000256" key="6">
    <source>
        <dbReference type="RuleBase" id="RU280813"/>
    </source>
</evidence>
<evidence type="ECO:0000256" key="5">
    <source>
        <dbReference type="ARBA" id="ARBA00023136"/>
    </source>
</evidence>
<feature type="transmembrane region" description="Helical" evidence="6">
    <location>
        <begin position="119"/>
        <end position="145"/>
    </location>
</feature>
<reference evidence="7" key="1">
    <citation type="submission" date="2023-06" db="EMBL/GenBank/DDBJ databases">
        <title>Genomic analysis of the entomopathogenic nematode Steinernema hermaphroditum.</title>
        <authorList>
            <person name="Schwarz E.M."/>
            <person name="Heppert J.K."/>
            <person name="Baniya A."/>
            <person name="Schwartz H.T."/>
            <person name="Tan C.-H."/>
            <person name="Antoshechkin I."/>
            <person name="Sternberg P.W."/>
            <person name="Goodrich-Blair H."/>
            <person name="Dillman A.R."/>
        </authorList>
    </citation>
    <scope>NUCLEOTIDE SEQUENCE</scope>
    <source>
        <strain evidence="7">PS9179</strain>
        <tissue evidence="7">Whole animal</tissue>
    </source>
</reference>
<feature type="transmembrane region" description="Helical" evidence="6">
    <location>
        <begin position="484"/>
        <end position="510"/>
    </location>
</feature>
<dbReference type="AlphaFoldDB" id="A0AA39I7Q3"/>
<comment type="caution">
    <text evidence="7">The sequence shown here is derived from an EMBL/GenBank/DDBJ whole genome shotgun (WGS) entry which is preliminary data.</text>
</comment>
<feature type="transmembrane region" description="Helical" evidence="6">
    <location>
        <begin position="274"/>
        <end position="295"/>
    </location>
</feature>
<dbReference type="PRINTS" id="PR00698">
    <property type="entry name" value="TMPROTEINSRG"/>
</dbReference>
<feature type="transmembrane region" description="Helical" evidence="6">
    <location>
        <begin position="75"/>
        <end position="99"/>
    </location>
</feature>
<proteinExistence type="inferred from homology"/>
<sequence>MVDWLLLRIPHSGIFRNLFKEPNLASGWPPTLILFVSYYGGYAQIFNLALIALNRLIVISMPKQYYFMWTKHLKYITIAVLLVPVALTWHILAGGAAFTCPPPDMCFIMHKRFLGIRNSLYVLIVSLVTGAFIFLVNLATIYFVVSQAKFRNNWGEIKLFILTFLIFTLHLVHAALQTIAYLRGKDQAMMAIVFFLTPFVKDLTCLSAPWFLLITSNAFRRLTTKALKFKKTKPNDSSLFAKHVSMTPLFKDLIVHLINWPTLRIPFSGLFNDFFRDPTIETGCFPTILIFINYWHVHVYDMNATETSPSTSKYILFYTSLGYSIPCYALYMFTVYILSSKRYNKNFKTSFFTLFKLQALLDLGNELFNWLCWRIPFSGLFNSVMEIPVIKTGPLPTALYFLCYYLPYSQLICFVLISLNRLVVIALPPKFQELWQRSLWPCMVFVLVFPILLTWHILIGGAFFSKMGDVYNANYNKFGGIRNSLYMLVMTVSASGLSFICNICVIVYIVTHKTTKKSWTEIKLFFMTLALFVIHLTQALLQLVAYVNVSCNAACLSLILTMNPYLTDLACLSSPVFLLLSSSPFRTAVKAFFTNARIISPQNSIMKTQNIVVRSKVSNMSSINT</sequence>
<feature type="transmembrane region" description="Helical" evidence="6">
    <location>
        <begin position="439"/>
        <end position="464"/>
    </location>
</feature>
<accession>A0AA39I7Q3</accession>
<keyword evidence="3 6" id="KW-0812">Transmembrane</keyword>
<dbReference type="Pfam" id="PF02118">
    <property type="entry name" value="Srg"/>
    <property type="match status" value="2"/>
</dbReference>
<dbReference type="EMBL" id="JAUCMV010000002">
    <property type="protein sequence ID" value="KAK0419363.1"/>
    <property type="molecule type" value="Genomic_DNA"/>
</dbReference>
<evidence type="ECO:0000256" key="1">
    <source>
        <dbReference type="ARBA" id="ARBA00004141"/>
    </source>
</evidence>
<dbReference type="GO" id="GO:0004888">
    <property type="term" value="F:transmembrane signaling receptor activity"/>
    <property type="evidence" value="ECO:0007669"/>
    <property type="project" value="InterPro"/>
</dbReference>
<keyword evidence="4 6" id="KW-1133">Transmembrane helix</keyword>
<dbReference type="PANTHER" id="PTHR31552:SF8">
    <property type="entry name" value="SERPENTINE RECEPTOR CLASS GAMMA"/>
    <property type="match status" value="1"/>
</dbReference>